<keyword evidence="3" id="KW-1185">Reference proteome</keyword>
<dbReference type="Pfam" id="PF13460">
    <property type="entry name" value="NAD_binding_10"/>
    <property type="match status" value="1"/>
</dbReference>
<dbReference type="PANTHER" id="PTHR43162">
    <property type="match status" value="1"/>
</dbReference>
<dbReference type="InterPro" id="IPR051604">
    <property type="entry name" value="Ergot_Alk_Oxidoreductase"/>
</dbReference>
<reference evidence="2 3" key="1">
    <citation type="submission" date="2020-02" db="EMBL/GenBank/DDBJ databases">
        <title>Acidophilic actinobacteria isolated from forest soil.</title>
        <authorList>
            <person name="Golinska P."/>
        </authorList>
    </citation>
    <scope>NUCLEOTIDE SEQUENCE [LARGE SCALE GENOMIC DNA]</scope>
    <source>
        <strain evidence="2 3">NL8</strain>
    </source>
</reference>
<organism evidence="2 3">
    <name type="scientific">Catenulispora pinistramenti</name>
    <dbReference type="NCBI Taxonomy" id="2705254"/>
    <lineage>
        <taxon>Bacteria</taxon>
        <taxon>Bacillati</taxon>
        <taxon>Actinomycetota</taxon>
        <taxon>Actinomycetes</taxon>
        <taxon>Catenulisporales</taxon>
        <taxon>Catenulisporaceae</taxon>
        <taxon>Catenulispora</taxon>
    </lineage>
</organism>
<evidence type="ECO:0000313" key="3">
    <source>
        <dbReference type="Proteomes" id="UP000730482"/>
    </source>
</evidence>
<comment type="caution">
    <text evidence="2">The sequence shown here is derived from an EMBL/GenBank/DDBJ whole genome shotgun (WGS) entry which is preliminary data.</text>
</comment>
<dbReference type="Gene3D" id="3.90.25.10">
    <property type="entry name" value="UDP-galactose 4-epimerase, domain 1"/>
    <property type="match status" value="1"/>
</dbReference>
<dbReference type="Gene3D" id="3.40.50.720">
    <property type="entry name" value="NAD(P)-binding Rossmann-like Domain"/>
    <property type="match status" value="1"/>
</dbReference>
<evidence type="ECO:0000313" key="2">
    <source>
        <dbReference type="EMBL" id="MBS2554343.1"/>
    </source>
</evidence>
<gene>
    <name evidence="2" type="ORF">KGQ19_46560</name>
</gene>
<dbReference type="InterPro" id="IPR016040">
    <property type="entry name" value="NAD(P)-bd_dom"/>
</dbReference>
<name>A0ABS5L7K3_9ACTN</name>
<accession>A0ABS5L7K3</accession>
<sequence length="226" mass="24040">MIVVTTPTGRIGRRVVELLLAATDPASVRVVTRDPAALDPRVRAAVQVVAGSHCDPAALDRAFDGADSVFWLVPPDPRAPGTATDHYLGFAAPACEALAKRRVRRVVAVTSLGHGYPHDAGTLSAAFAMDAAFQHSGVGYRGLAAPFFLENLFSQTNTVDAFHKMLLGFGVSAGWAQGVADMVRAQNDGIYDAEPHLPPIHVPHLSQPTAFRTWCEQQLKPAVDAA</sequence>
<dbReference type="EMBL" id="JAAFYZ010000357">
    <property type="protein sequence ID" value="MBS2554343.1"/>
    <property type="molecule type" value="Genomic_DNA"/>
</dbReference>
<proteinExistence type="predicted"/>
<dbReference type="InterPro" id="IPR036291">
    <property type="entry name" value="NAD(P)-bd_dom_sf"/>
</dbReference>
<protein>
    <submittedName>
        <fullName evidence="2">NAD(P)H-binding protein</fullName>
    </submittedName>
</protein>
<dbReference type="Proteomes" id="UP000730482">
    <property type="component" value="Unassembled WGS sequence"/>
</dbReference>
<feature type="domain" description="NAD(P)-binding" evidence="1">
    <location>
        <begin position="8"/>
        <end position="130"/>
    </location>
</feature>
<dbReference type="SUPFAM" id="SSF51735">
    <property type="entry name" value="NAD(P)-binding Rossmann-fold domains"/>
    <property type="match status" value="1"/>
</dbReference>
<dbReference type="RefSeq" id="WP_212021703.1">
    <property type="nucleotide sequence ID" value="NZ_JAAFYZ010000357.1"/>
</dbReference>
<dbReference type="PANTHER" id="PTHR43162:SF1">
    <property type="entry name" value="PRESTALK A DIFFERENTIATION PROTEIN A"/>
    <property type="match status" value="1"/>
</dbReference>
<evidence type="ECO:0000259" key="1">
    <source>
        <dbReference type="Pfam" id="PF13460"/>
    </source>
</evidence>